<name>A0AAV5JU39_9ROSI</name>
<reference evidence="3 4" key="1">
    <citation type="journal article" date="2021" name="Commun. Biol.">
        <title>The genome of Shorea leprosula (Dipterocarpaceae) highlights the ecological relevance of drought in aseasonal tropical rainforests.</title>
        <authorList>
            <person name="Ng K.K.S."/>
            <person name="Kobayashi M.J."/>
            <person name="Fawcett J.A."/>
            <person name="Hatakeyama M."/>
            <person name="Paape T."/>
            <person name="Ng C.H."/>
            <person name="Ang C.C."/>
            <person name="Tnah L.H."/>
            <person name="Lee C.T."/>
            <person name="Nishiyama T."/>
            <person name="Sese J."/>
            <person name="O'Brien M.J."/>
            <person name="Copetti D."/>
            <person name="Mohd Noor M.I."/>
            <person name="Ong R.C."/>
            <person name="Putra M."/>
            <person name="Sireger I.Z."/>
            <person name="Indrioko S."/>
            <person name="Kosugi Y."/>
            <person name="Izuno A."/>
            <person name="Isagi Y."/>
            <person name="Lee S.L."/>
            <person name="Shimizu K.K."/>
        </authorList>
    </citation>
    <scope>NUCLEOTIDE SEQUENCE [LARGE SCALE GENOMIC DNA]</scope>
    <source>
        <strain evidence="3">214</strain>
    </source>
</reference>
<gene>
    <name evidence="3" type="ORF">SLEP1_g26434</name>
</gene>
<keyword evidence="4" id="KW-1185">Reference proteome</keyword>
<dbReference type="Pfam" id="PF10536">
    <property type="entry name" value="PMD"/>
    <property type="match status" value="2"/>
</dbReference>
<dbReference type="Proteomes" id="UP001054252">
    <property type="component" value="Unassembled WGS sequence"/>
</dbReference>
<organism evidence="3 4">
    <name type="scientific">Rubroshorea leprosula</name>
    <dbReference type="NCBI Taxonomy" id="152421"/>
    <lineage>
        <taxon>Eukaryota</taxon>
        <taxon>Viridiplantae</taxon>
        <taxon>Streptophyta</taxon>
        <taxon>Embryophyta</taxon>
        <taxon>Tracheophyta</taxon>
        <taxon>Spermatophyta</taxon>
        <taxon>Magnoliopsida</taxon>
        <taxon>eudicotyledons</taxon>
        <taxon>Gunneridae</taxon>
        <taxon>Pentapetalae</taxon>
        <taxon>rosids</taxon>
        <taxon>malvids</taxon>
        <taxon>Malvales</taxon>
        <taxon>Dipterocarpaceae</taxon>
        <taxon>Rubroshorea</taxon>
    </lineage>
</organism>
<feature type="region of interest" description="Disordered" evidence="1">
    <location>
        <begin position="416"/>
        <end position="442"/>
    </location>
</feature>
<accession>A0AAV5JU39</accession>
<dbReference type="InterPro" id="IPR019557">
    <property type="entry name" value="AminoTfrase-like_pln_mobile"/>
</dbReference>
<evidence type="ECO:0000313" key="4">
    <source>
        <dbReference type="Proteomes" id="UP001054252"/>
    </source>
</evidence>
<dbReference type="InterPro" id="IPR044824">
    <property type="entry name" value="MAIN-like"/>
</dbReference>
<dbReference type="EMBL" id="BPVZ01000044">
    <property type="protein sequence ID" value="GKV15665.1"/>
    <property type="molecule type" value="Genomic_DNA"/>
</dbReference>
<dbReference type="PANTHER" id="PTHR46033:SF77">
    <property type="entry name" value="SERINE_THREONINE-PROTEIN PHOSPHATASE 7 LONG FORM HOMOLOG"/>
    <property type="match status" value="1"/>
</dbReference>
<proteinExistence type="predicted"/>
<protein>
    <recommendedName>
        <fullName evidence="2">Aminotransferase-like plant mobile domain-containing protein</fullName>
    </recommendedName>
</protein>
<dbReference type="PANTHER" id="PTHR46033">
    <property type="entry name" value="PROTEIN MAIN-LIKE 2"/>
    <property type="match status" value="1"/>
</dbReference>
<feature type="domain" description="Aminotransferase-like plant mobile" evidence="2">
    <location>
        <begin position="83"/>
        <end position="122"/>
    </location>
</feature>
<dbReference type="AlphaFoldDB" id="A0AAV5JU39"/>
<comment type="caution">
    <text evidence="3">The sequence shown here is derived from an EMBL/GenBank/DDBJ whole genome shotgun (WGS) entry which is preliminary data.</text>
</comment>
<evidence type="ECO:0000259" key="2">
    <source>
        <dbReference type="Pfam" id="PF10536"/>
    </source>
</evidence>
<feature type="domain" description="Aminotransferase-like plant mobile" evidence="2">
    <location>
        <begin position="123"/>
        <end position="402"/>
    </location>
</feature>
<dbReference type="GO" id="GO:0010073">
    <property type="term" value="P:meristem maintenance"/>
    <property type="evidence" value="ECO:0007669"/>
    <property type="project" value="InterPro"/>
</dbReference>
<evidence type="ECO:0000313" key="3">
    <source>
        <dbReference type="EMBL" id="GKV15665.1"/>
    </source>
</evidence>
<sequence length="599" mass="68245">MVSLFADGKSYLRTAHFLSPSLASIDEQVPKLFPLCSSSFLHPTFEPGNLKVSFDGWPHQIDEWVSWVENLHPKYQQTWKKAGIFEAVISSTFVIRKYSDLIICLAEKWSPETNSFIFPWGKLLEGSKEIQRESGQNANFSKWMKRFMGSGSDIEHEAFLSFWLSRFVFRDSGGILIRKHVFPIAVHLAKGASMALAPAVLARIYSDLSLLKEKIASTKFDVCEALILSSPLHLVQLWAWERFPELQPKPNVLKHGDPRSARWKEVSGLIVEDVRRVLDSAGESFQWRPYATVLTNWQFPKFYKEKEELVSVDPRVDEELFSFVLCLRPSELVGLGCIQQYLPHRVAMQFGMDQDIPCHVARHDETPEIAWKNYLRPMFNTKLYVPSRFFESDVTAKYLSWWTSAIVKGIGQREWKKTPRVSDGRKGDNDAGGPPGFPPKFSKVKTEYFVEEENTKHKASNPRPFMCDMGKSQGLSTSMEDSEASAIMKEIGQKKWEQTLRVSEARKENNEASIPPGFLPKVIKVTTKDFVEEGDHPNVRSCNKHDSFNDQLSMCNVGKAQALQSPMAVSQGSAVMESLTPAEKIRHSIVKVKWEDQLE</sequence>
<evidence type="ECO:0000256" key="1">
    <source>
        <dbReference type="SAM" id="MobiDB-lite"/>
    </source>
</evidence>
<feature type="compositionally biased region" description="Basic and acidic residues" evidence="1">
    <location>
        <begin position="416"/>
        <end position="429"/>
    </location>
</feature>